<reference evidence="6" key="2">
    <citation type="submission" date="2025-08" db="UniProtKB">
        <authorList>
            <consortium name="Ensembl"/>
        </authorList>
    </citation>
    <scope>IDENTIFICATION</scope>
</reference>
<evidence type="ECO:0000256" key="1">
    <source>
        <dbReference type="ARBA" id="ARBA00022658"/>
    </source>
</evidence>
<feature type="repeat" description="RCC1" evidence="3">
    <location>
        <begin position="361"/>
        <end position="414"/>
    </location>
</feature>
<dbReference type="InterPro" id="IPR000408">
    <property type="entry name" value="Reg_chr_condens"/>
</dbReference>
<dbReference type="GO" id="GO:0005737">
    <property type="term" value="C:cytoplasm"/>
    <property type="evidence" value="ECO:0007669"/>
    <property type="project" value="TreeGrafter"/>
</dbReference>
<dbReference type="GeneTree" id="ENSGT00940000155543"/>
<keyword evidence="1" id="KW-0344">Guanine-nucleotide releasing factor</keyword>
<dbReference type="PROSITE" id="PS00626">
    <property type="entry name" value="RCC1_2"/>
    <property type="match status" value="3"/>
</dbReference>
<feature type="repeat" description="RCC1" evidence="3">
    <location>
        <begin position="310"/>
        <end position="360"/>
    </location>
</feature>
<dbReference type="OMA" id="RPAKLTY"/>
<dbReference type="Ensembl" id="ENSATET00000035021.3">
    <property type="protein sequence ID" value="ENSATEP00000034518.2"/>
    <property type="gene ID" value="ENSATEG00000023708.3"/>
</dbReference>
<dbReference type="GeneID" id="113171038"/>
<dbReference type="RefSeq" id="XP_026229191.1">
    <property type="nucleotide sequence ID" value="XM_026373406.1"/>
</dbReference>
<dbReference type="STRING" id="64144.ENSATEP00000034518"/>
<feature type="region of interest" description="Disordered" evidence="4">
    <location>
        <begin position="1"/>
        <end position="23"/>
    </location>
</feature>
<dbReference type="PANTHER" id="PTHR45982:SF1">
    <property type="entry name" value="REGULATOR OF CHROMOSOME CONDENSATION"/>
    <property type="match status" value="1"/>
</dbReference>
<keyword evidence="2" id="KW-0677">Repeat</keyword>
<dbReference type="PROSITE" id="PS50012">
    <property type="entry name" value="RCC1_3"/>
    <property type="match status" value="7"/>
</dbReference>
<feature type="compositionally biased region" description="Basic and acidic residues" evidence="4">
    <location>
        <begin position="10"/>
        <end position="22"/>
    </location>
</feature>
<evidence type="ECO:0000256" key="3">
    <source>
        <dbReference type="PROSITE-ProRule" id="PRU00235"/>
    </source>
</evidence>
<gene>
    <name evidence="6" type="primary">RCC1</name>
</gene>
<accession>A0A3Q1JTC9</accession>
<feature type="repeat" description="RCC1" evidence="3">
    <location>
        <begin position="256"/>
        <end position="309"/>
    </location>
</feature>
<feature type="repeat" description="RCC1" evidence="3">
    <location>
        <begin position="37"/>
        <end position="87"/>
    </location>
</feature>
<dbReference type="InterPro" id="IPR009091">
    <property type="entry name" value="RCC1/BLIP-II"/>
</dbReference>
<organism evidence="6 7">
    <name type="scientific">Anabas testudineus</name>
    <name type="common">Climbing perch</name>
    <name type="synonym">Anthias testudineus</name>
    <dbReference type="NCBI Taxonomy" id="64144"/>
    <lineage>
        <taxon>Eukaryota</taxon>
        <taxon>Metazoa</taxon>
        <taxon>Chordata</taxon>
        <taxon>Craniata</taxon>
        <taxon>Vertebrata</taxon>
        <taxon>Euteleostomi</taxon>
        <taxon>Actinopterygii</taxon>
        <taxon>Neopterygii</taxon>
        <taxon>Teleostei</taxon>
        <taxon>Neoteleostei</taxon>
        <taxon>Acanthomorphata</taxon>
        <taxon>Anabantaria</taxon>
        <taxon>Anabantiformes</taxon>
        <taxon>Anabantoidei</taxon>
        <taxon>Anabantidae</taxon>
        <taxon>Anabas</taxon>
    </lineage>
</organism>
<reference evidence="6" key="1">
    <citation type="submission" date="2021-04" db="EMBL/GenBank/DDBJ databases">
        <authorList>
            <consortium name="Wellcome Sanger Institute Data Sharing"/>
        </authorList>
    </citation>
    <scope>NUCLEOTIDE SEQUENCE [LARGE SCALE GENOMIC DNA]</scope>
</reference>
<dbReference type="PROSITE" id="PS00625">
    <property type="entry name" value="RCC1_1"/>
    <property type="match status" value="1"/>
</dbReference>
<name>A0A3Q1JTC9_ANATE</name>
<dbReference type="Proteomes" id="UP000265040">
    <property type="component" value="Chromosome 16"/>
</dbReference>
<feature type="domain" description="RCC1-like" evidence="5">
    <location>
        <begin position="38"/>
        <end position="410"/>
    </location>
</feature>
<protein>
    <recommendedName>
        <fullName evidence="5">RCC1-like domain-containing protein</fullName>
    </recommendedName>
</protein>
<dbReference type="PANTHER" id="PTHR45982">
    <property type="entry name" value="REGULATOR OF CHROMOSOME CONDENSATION"/>
    <property type="match status" value="1"/>
</dbReference>
<dbReference type="FunCoup" id="A0A3Q1JTC9">
    <property type="interactions" value="1761"/>
</dbReference>
<feature type="repeat" description="RCC1" evidence="3">
    <location>
        <begin position="193"/>
        <end position="255"/>
    </location>
</feature>
<keyword evidence="7" id="KW-1185">Reference proteome</keyword>
<dbReference type="AlphaFoldDB" id="A0A3Q1JTC9"/>
<dbReference type="InterPro" id="IPR058923">
    <property type="entry name" value="RCC1-like_dom"/>
</dbReference>
<sequence>MPAKKTATKRKSEAIVEDDRGSKKVKVSHRSHGKEAGQVLVLGQGDVGQLGLGEDIIERKKPALVSLPEKIVQVIAGGMHTVCLSETGHVYTFGCNDEGALGRDTTEEGSETVPAKVTLEEKVIQVSAGDSHTAALTEDGTVYIWGSFRDNNGVIGLLEPMKAAPVPVKLPITESVVKIASGNDHLVLVTLEGNLYTSGSAEQGQLGRVPEHFSNRGGRKGLSRLLVPQMVKVKGKVHFVDAFCGAYFTFAVSEEGHVYGFGLSNYHQLGTKSTKMCFVPVKLTCFKNSTTSWVDFSGGQHHTLCLDAAGQVYSLGRAEYGRLGLGQGVEEKSEPTPVTGIELASRVACGASVSYAVTREGAVYAWGMGTNLQLGTGEEEDEWSPVKMTGKQLENRSVLMASSGGQHTVLLVKDKQES</sequence>
<evidence type="ECO:0000256" key="2">
    <source>
        <dbReference type="ARBA" id="ARBA00022737"/>
    </source>
</evidence>
<evidence type="ECO:0000313" key="7">
    <source>
        <dbReference type="Proteomes" id="UP000265040"/>
    </source>
</evidence>
<evidence type="ECO:0000256" key="4">
    <source>
        <dbReference type="SAM" id="MobiDB-lite"/>
    </source>
</evidence>
<dbReference type="GO" id="GO:0005085">
    <property type="term" value="F:guanyl-nucleotide exchange factor activity"/>
    <property type="evidence" value="ECO:0007669"/>
    <property type="project" value="TreeGrafter"/>
</dbReference>
<dbReference type="InParanoid" id="A0A3Q1JTC9"/>
<evidence type="ECO:0000259" key="5">
    <source>
        <dbReference type="Pfam" id="PF25390"/>
    </source>
</evidence>
<feature type="repeat" description="RCC1" evidence="3">
    <location>
        <begin position="140"/>
        <end position="192"/>
    </location>
</feature>
<dbReference type="Pfam" id="PF25390">
    <property type="entry name" value="WD40_RLD"/>
    <property type="match status" value="1"/>
</dbReference>
<feature type="repeat" description="RCC1" evidence="3">
    <location>
        <begin position="88"/>
        <end position="139"/>
    </location>
</feature>
<dbReference type="Gene3D" id="2.130.10.30">
    <property type="entry name" value="Regulator of chromosome condensation 1/beta-lactamase-inhibitor protein II"/>
    <property type="match status" value="1"/>
</dbReference>
<dbReference type="SUPFAM" id="SSF50985">
    <property type="entry name" value="RCC1/BLIP-II"/>
    <property type="match status" value="1"/>
</dbReference>
<dbReference type="InterPro" id="IPR051553">
    <property type="entry name" value="Ran_GTPase-activating"/>
</dbReference>
<proteinExistence type="predicted"/>
<evidence type="ECO:0000313" key="6">
    <source>
        <dbReference type="Ensembl" id="ENSATEP00000034518.2"/>
    </source>
</evidence>
<dbReference type="OrthoDB" id="61110at2759"/>
<reference evidence="6" key="3">
    <citation type="submission" date="2025-09" db="UniProtKB">
        <authorList>
            <consortium name="Ensembl"/>
        </authorList>
    </citation>
    <scope>IDENTIFICATION</scope>
</reference>
<dbReference type="PRINTS" id="PR00633">
    <property type="entry name" value="RCCNDNSATION"/>
</dbReference>